<feature type="compositionally biased region" description="Polar residues" evidence="6">
    <location>
        <begin position="392"/>
        <end position="405"/>
    </location>
</feature>
<evidence type="ECO:0000256" key="6">
    <source>
        <dbReference type="SAM" id="MobiDB-lite"/>
    </source>
</evidence>
<dbReference type="Proteomes" id="UP001303222">
    <property type="component" value="Unassembled WGS sequence"/>
</dbReference>
<dbReference type="InterPro" id="IPR052337">
    <property type="entry name" value="SAT4-like"/>
</dbReference>
<accession>A0AAN6SA52</accession>
<organism evidence="9 10">
    <name type="scientific">Pseudoneurospora amorphoporcata</name>
    <dbReference type="NCBI Taxonomy" id="241081"/>
    <lineage>
        <taxon>Eukaryota</taxon>
        <taxon>Fungi</taxon>
        <taxon>Dikarya</taxon>
        <taxon>Ascomycota</taxon>
        <taxon>Pezizomycotina</taxon>
        <taxon>Sordariomycetes</taxon>
        <taxon>Sordariomycetidae</taxon>
        <taxon>Sordariales</taxon>
        <taxon>Sordariaceae</taxon>
        <taxon>Pseudoneurospora</taxon>
    </lineage>
</organism>
<feature type="region of interest" description="Disordered" evidence="6">
    <location>
        <begin position="386"/>
        <end position="414"/>
    </location>
</feature>
<dbReference type="AlphaFoldDB" id="A0AAN6SA52"/>
<dbReference type="EMBL" id="MU859581">
    <property type="protein sequence ID" value="KAK3946682.1"/>
    <property type="molecule type" value="Genomic_DNA"/>
</dbReference>
<dbReference type="GO" id="GO:0016020">
    <property type="term" value="C:membrane"/>
    <property type="evidence" value="ECO:0007669"/>
    <property type="project" value="UniProtKB-SubCell"/>
</dbReference>
<evidence type="ECO:0000259" key="8">
    <source>
        <dbReference type="Pfam" id="PF20684"/>
    </source>
</evidence>
<dbReference type="Pfam" id="PF20684">
    <property type="entry name" value="Fung_rhodopsin"/>
    <property type="match status" value="1"/>
</dbReference>
<feature type="transmembrane region" description="Helical" evidence="7">
    <location>
        <begin position="113"/>
        <end position="135"/>
    </location>
</feature>
<feature type="region of interest" description="Disordered" evidence="6">
    <location>
        <begin position="302"/>
        <end position="326"/>
    </location>
</feature>
<feature type="transmembrane region" description="Helical" evidence="7">
    <location>
        <begin position="193"/>
        <end position="217"/>
    </location>
</feature>
<dbReference type="PANTHER" id="PTHR33048">
    <property type="entry name" value="PTH11-LIKE INTEGRAL MEMBRANE PROTEIN (AFU_ORTHOLOGUE AFUA_5G11245)"/>
    <property type="match status" value="1"/>
</dbReference>
<evidence type="ECO:0000256" key="1">
    <source>
        <dbReference type="ARBA" id="ARBA00004141"/>
    </source>
</evidence>
<feature type="transmembrane region" description="Helical" evidence="7">
    <location>
        <begin position="147"/>
        <end position="168"/>
    </location>
</feature>
<feature type="transmembrane region" description="Helical" evidence="7">
    <location>
        <begin position="57"/>
        <end position="79"/>
    </location>
</feature>
<evidence type="ECO:0000256" key="7">
    <source>
        <dbReference type="SAM" id="Phobius"/>
    </source>
</evidence>
<protein>
    <recommendedName>
        <fullName evidence="8">Rhodopsin domain-containing protein</fullName>
    </recommendedName>
</protein>
<evidence type="ECO:0000313" key="9">
    <source>
        <dbReference type="EMBL" id="KAK3946682.1"/>
    </source>
</evidence>
<evidence type="ECO:0000313" key="10">
    <source>
        <dbReference type="Proteomes" id="UP001303222"/>
    </source>
</evidence>
<keyword evidence="3 7" id="KW-1133">Transmembrane helix</keyword>
<name>A0AAN6SA52_9PEZI</name>
<reference evidence="9" key="1">
    <citation type="journal article" date="2023" name="Mol. Phylogenet. Evol.">
        <title>Genome-scale phylogeny and comparative genomics of the fungal order Sordariales.</title>
        <authorList>
            <person name="Hensen N."/>
            <person name="Bonometti L."/>
            <person name="Westerberg I."/>
            <person name="Brannstrom I.O."/>
            <person name="Guillou S."/>
            <person name="Cros-Aarteil S."/>
            <person name="Calhoun S."/>
            <person name="Haridas S."/>
            <person name="Kuo A."/>
            <person name="Mondo S."/>
            <person name="Pangilinan J."/>
            <person name="Riley R."/>
            <person name="LaButti K."/>
            <person name="Andreopoulos B."/>
            <person name="Lipzen A."/>
            <person name="Chen C."/>
            <person name="Yan M."/>
            <person name="Daum C."/>
            <person name="Ng V."/>
            <person name="Clum A."/>
            <person name="Steindorff A."/>
            <person name="Ohm R.A."/>
            <person name="Martin F."/>
            <person name="Silar P."/>
            <person name="Natvig D.O."/>
            <person name="Lalanne C."/>
            <person name="Gautier V."/>
            <person name="Ament-Velasquez S.L."/>
            <person name="Kruys A."/>
            <person name="Hutchinson M.I."/>
            <person name="Powell A.J."/>
            <person name="Barry K."/>
            <person name="Miller A.N."/>
            <person name="Grigoriev I.V."/>
            <person name="Debuchy R."/>
            <person name="Gladieux P."/>
            <person name="Hiltunen Thoren M."/>
            <person name="Johannesson H."/>
        </authorList>
    </citation>
    <scope>NUCLEOTIDE SEQUENCE</scope>
    <source>
        <strain evidence="9">CBS 626.80</strain>
    </source>
</reference>
<evidence type="ECO:0000256" key="2">
    <source>
        <dbReference type="ARBA" id="ARBA00022692"/>
    </source>
</evidence>
<reference evidence="9" key="2">
    <citation type="submission" date="2023-06" db="EMBL/GenBank/DDBJ databases">
        <authorList>
            <consortium name="Lawrence Berkeley National Laboratory"/>
            <person name="Mondo S.J."/>
            <person name="Hensen N."/>
            <person name="Bonometti L."/>
            <person name="Westerberg I."/>
            <person name="Brannstrom I.O."/>
            <person name="Guillou S."/>
            <person name="Cros-Aarteil S."/>
            <person name="Calhoun S."/>
            <person name="Haridas S."/>
            <person name="Kuo A."/>
            <person name="Pangilinan J."/>
            <person name="Riley R."/>
            <person name="Labutti K."/>
            <person name="Andreopoulos B."/>
            <person name="Lipzen A."/>
            <person name="Chen C."/>
            <person name="Yanf M."/>
            <person name="Daum C."/>
            <person name="Ng V."/>
            <person name="Clum A."/>
            <person name="Steindorff A."/>
            <person name="Ohm R."/>
            <person name="Martin F."/>
            <person name="Silar P."/>
            <person name="Natvig D."/>
            <person name="Lalanne C."/>
            <person name="Gautier V."/>
            <person name="Ament-Velasquez S.L."/>
            <person name="Kruys A."/>
            <person name="Hutchinson M.I."/>
            <person name="Powell A.J."/>
            <person name="Barry K."/>
            <person name="Miller A.N."/>
            <person name="Grigoriev I.V."/>
            <person name="Debuchy R."/>
            <person name="Gladieux P."/>
            <person name="Thoren M.H."/>
            <person name="Johannesson H."/>
        </authorList>
    </citation>
    <scope>NUCLEOTIDE SEQUENCE</scope>
    <source>
        <strain evidence="9">CBS 626.80</strain>
    </source>
</reference>
<dbReference type="PANTHER" id="PTHR33048:SF2">
    <property type="entry name" value="SRPK"/>
    <property type="match status" value="1"/>
</dbReference>
<sequence>MTATADAGAASTAQTESTRFLKECWSLQAVAYIVVGLRYFSRIRQLGWGKLAVDDGLMFLALLVNTAGAVMAHLVVAWWHGLANNAMTDEQRRLLDPDSEEYRLRVNGSKTHVAGLLLYTTMLWLLKGCWTVYYGRLTAGVYHMRRWIIGSYVVMPATYVACLCVAFFKCMPFDRQWQIYPNPGNNCEPAVSILQTVFIMVMNTITDFYLLAIPLPMVWKSNLPWRKKLFLLIMFSGGFIEMAFGILRCVSILTLGDSDPAQSGYWSVRESFVSFVLTNMPMVYPLVKRFLEQSIISLSGGRTDSGDGKNKSGVPGNGYPLSSNPGYINNGNAAKRRTLMGRHPLSVPDSIWGSEEHIVRSEDGKALGSETSNNDGDIAMQTHVRVSGNGGTTSVEKTPITEPQNSGGSGRMGRQQGIIVTHEITVTEDRMEGPSTMRW</sequence>
<comment type="caution">
    <text evidence="9">The sequence shown here is derived from an EMBL/GenBank/DDBJ whole genome shotgun (WGS) entry which is preliminary data.</text>
</comment>
<comment type="similarity">
    <text evidence="5">Belongs to the SAT4 family.</text>
</comment>
<proteinExistence type="inferred from homology"/>
<feature type="transmembrane region" description="Helical" evidence="7">
    <location>
        <begin position="229"/>
        <end position="254"/>
    </location>
</feature>
<evidence type="ECO:0000256" key="3">
    <source>
        <dbReference type="ARBA" id="ARBA00022989"/>
    </source>
</evidence>
<dbReference type="InterPro" id="IPR049326">
    <property type="entry name" value="Rhodopsin_dom_fungi"/>
</dbReference>
<feature type="transmembrane region" description="Helical" evidence="7">
    <location>
        <begin position="25"/>
        <end position="41"/>
    </location>
</feature>
<evidence type="ECO:0000256" key="5">
    <source>
        <dbReference type="ARBA" id="ARBA00038359"/>
    </source>
</evidence>
<evidence type="ECO:0000256" key="4">
    <source>
        <dbReference type="ARBA" id="ARBA00023136"/>
    </source>
</evidence>
<gene>
    <name evidence="9" type="ORF">QBC32DRAFT_225682</name>
</gene>
<feature type="domain" description="Rhodopsin" evidence="8">
    <location>
        <begin position="37"/>
        <end position="289"/>
    </location>
</feature>
<keyword evidence="2 7" id="KW-0812">Transmembrane</keyword>
<keyword evidence="4 7" id="KW-0472">Membrane</keyword>
<comment type="subcellular location">
    <subcellularLocation>
        <location evidence="1">Membrane</location>
        <topology evidence="1">Multi-pass membrane protein</topology>
    </subcellularLocation>
</comment>
<keyword evidence="10" id="KW-1185">Reference proteome</keyword>